<sequence length="135" mass="15033">MLHGAGALKTEREAESIVIIYLEHMDRRLSTDLMDSQNGDYVNLKDAESPQLGMFDKPLPCCGCGIGWCSLLLGFACPLIWYYATILYFRRYYHKDPRERDGLVANTVAALIFTIAVIITVVVIGSLKLAGGNHH</sequence>
<reference evidence="2 3" key="1">
    <citation type="journal article" date="2019" name="Plant Biotechnol. J.">
        <title>The red bayberry genome and genetic basis of sex determination.</title>
        <authorList>
            <person name="Jia H.M."/>
            <person name="Jia H.J."/>
            <person name="Cai Q.L."/>
            <person name="Wang Y."/>
            <person name="Zhao H.B."/>
            <person name="Yang W.F."/>
            <person name="Wang G.Y."/>
            <person name="Li Y.H."/>
            <person name="Zhan D.L."/>
            <person name="Shen Y.T."/>
            <person name="Niu Q.F."/>
            <person name="Chang L."/>
            <person name="Qiu J."/>
            <person name="Zhao L."/>
            <person name="Xie H.B."/>
            <person name="Fu W.Y."/>
            <person name="Jin J."/>
            <person name="Li X.W."/>
            <person name="Jiao Y."/>
            <person name="Zhou C.C."/>
            <person name="Tu T."/>
            <person name="Chai C.Y."/>
            <person name="Gao J.L."/>
            <person name="Fan L.J."/>
            <person name="van de Weg E."/>
            <person name="Wang J.Y."/>
            <person name="Gao Z.S."/>
        </authorList>
    </citation>
    <scope>NUCLEOTIDE SEQUENCE [LARGE SCALE GENOMIC DNA]</scope>
    <source>
        <tissue evidence="2">Leaves</tissue>
    </source>
</reference>
<accession>A0A6A1W3T3</accession>
<dbReference type="OrthoDB" id="1922941at2759"/>
<evidence type="ECO:0000313" key="2">
    <source>
        <dbReference type="EMBL" id="KAB1218388.1"/>
    </source>
</evidence>
<evidence type="ECO:0008006" key="4">
    <source>
        <dbReference type="Google" id="ProtNLM"/>
    </source>
</evidence>
<keyword evidence="3" id="KW-1185">Reference proteome</keyword>
<evidence type="ECO:0000256" key="1">
    <source>
        <dbReference type="SAM" id="Phobius"/>
    </source>
</evidence>
<feature type="transmembrane region" description="Helical" evidence="1">
    <location>
        <begin position="65"/>
        <end position="83"/>
    </location>
</feature>
<proteinExistence type="predicted"/>
<keyword evidence="1" id="KW-0812">Transmembrane</keyword>
<evidence type="ECO:0000313" key="3">
    <source>
        <dbReference type="Proteomes" id="UP000516437"/>
    </source>
</evidence>
<protein>
    <recommendedName>
        <fullName evidence="4">60S ribosomal protein L18a-like protein</fullName>
    </recommendedName>
</protein>
<organism evidence="2 3">
    <name type="scientific">Morella rubra</name>
    <name type="common">Chinese bayberry</name>
    <dbReference type="NCBI Taxonomy" id="262757"/>
    <lineage>
        <taxon>Eukaryota</taxon>
        <taxon>Viridiplantae</taxon>
        <taxon>Streptophyta</taxon>
        <taxon>Embryophyta</taxon>
        <taxon>Tracheophyta</taxon>
        <taxon>Spermatophyta</taxon>
        <taxon>Magnoliopsida</taxon>
        <taxon>eudicotyledons</taxon>
        <taxon>Gunneridae</taxon>
        <taxon>Pentapetalae</taxon>
        <taxon>rosids</taxon>
        <taxon>fabids</taxon>
        <taxon>Fagales</taxon>
        <taxon>Myricaceae</taxon>
        <taxon>Morella</taxon>
    </lineage>
</organism>
<keyword evidence="1" id="KW-0472">Membrane</keyword>
<dbReference type="PANTHER" id="PTHR46666">
    <property type="entry name" value="60S RIBOSOMAL L18A-LIKE PROTEIN"/>
    <property type="match status" value="1"/>
</dbReference>
<gene>
    <name evidence="2" type="ORF">CJ030_MR3G026268</name>
</gene>
<keyword evidence="1" id="KW-1133">Transmembrane helix</keyword>
<name>A0A6A1W3T3_9ROSI</name>
<comment type="caution">
    <text evidence="2">The sequence shown here is derived from an EMBL/GenBank/DDBJ whole genome shotgun (WGS) entry which is preliminary data.</text>
</comment>
<dbReference type="PANTHER" id="PTHR46666:SF10">
    <property type="entry name" value="RIBOSOMAL PROTEIN L18AE FAMILY"/>
    <property type="match status" value="1"/>
</dbReference>
<dbReference type="Proteomes" id="UP000516437">
    <property type="component" value="Chromosome 3"/>
</dbReference>
<dbReference type="AlphaFoldDB" id="A0A6A1W3T3"/>
<dbReference type="EMBL" id="RXIC02000021">
    <property type="protein sequence ID" value="KAB1218388.1"/>
    <property type="molecule type" value="Genomic_DNA"/>
</dbReference>
<feature type="transmembrane region" description="Helical" evidence="1">
    <location>
        <begin position="103"/>
        <end position="127"/>
    </location>
</feature>